<keyword evidence="5" id="KW-1185">Reference proteome</keyword>
<dbReference type="GO" id="GO:0008270">
    <property type="term" value="F:zinc ion binding"/>
    <property type="evidence" value="ECO:0007669"/>
    <property type="project" value="UniProtKB-KW"/>
</dbReference>
<evidence type="ECO:0000256" key="1">
    <source>
        <dbReference type="PROSITE-ProRule" id="PRU00024"/>
    </source>
</evidence>
<dbReference type="GO" id="GO:0005654">
    <property type="term" value="C:nucleoplasm"/>
    <property type="evidence" value="ECO:0007669"/>
    <property type="project" value="TreeGrafter"/>
</dbReference>
<feature type="domain" description="B box-type" evidence="3">
    <location>
        <begin position="10"/>
        <end position="55"/>
    </location>
</feature>
<accession>A0A8W8LWI4</accession>
<evidence type="ECO:0000259" key="3">
    <source>
        <dbReference type="PROSITE" id="PS50119"/>
    </source>
</evidence>
<evidence type="ECO:0000256" key="2">
    <source>
        <dbReference type="SAM" id="Coils"/>
    </source>
</evidence>
<protein>
    <recommendedName>
        <fullName evidence="3">B box-type domain-containing protein</fullName>
    </recommendedName>
</protein>
<feature type="domain" description="B box-type" evidence="3">
    <location>
        <begin position="61"/>
        <end position="102"/>
    </location>
</feature>
<dbReference type="PANTHER" id="PTHR25462">
    <property type="entry name" value="BONUS, ISOFORM C-RELATED"/>
    <property type="match status" value="1"/>
</dbReference>
<dbReference type="InterPro" id="IPR011042">
    <property type="entry name" value="6-blade_b-propeller_TolB-like"/>
</dbReference>
<dbReference type="AlphaFoldDB" id="A0A8W8LWI4"/>
<keyword evidence="1" id="KW-0863">Zinc-finger</keyword>
<proteinExistence type="predicted"/>
<dbReference type="InterPro" id="IPR047153">
    <property type="entry name" value="TRIM45/56/19-like"/>
</dbReference>
<reference evidence="4" key="1">
    <citation type="submission" date="2022-08" db="UniProtKB">
        <authorList>
            <consortium name="EnsemblMetazoa"/>
        </authorList>
    </citation>
    <scope>IDENTIFICATION</scope>
    <source>
        <strain evidence="4">05x7-T-G4-1.051#20</strain>
    </source>
</reference>
<organism evidence="4 5">
    <name type="scientific">Magallana gigas</name>
    <name type="common">Pacific oyster</name>
    <name type="synonym">Crassostrea gigas</name>
    <dbReference type="NCBI Taxonomy" id="29159"/>
    <lineage>
        <taxon>Eukaryota</taxon>
        <taxon>Metazoa</taxon>
        <taxon>Spiralia</taxon>
        <taxon>Lophotrochozoa</taxon>
        <taxon>Mollusca</taxon>
        <taxon>Bivalvia</taxon>
        <taxon>Autobranchia</taxon>
        <taxon>Pteriomorphia</taxon>
        <taxon>Ostreida</taxon>
        <taxon>Ostreoidea</taxon>
        <taxon>Ostreidae</taxon>
        <taxon>Magallana</taxon>
    </lineage>
</organism>
<dbReference type="EnsemblMetazoa" id="G29441.1">
    <property type="protein sequence ID" value="G29441.1:cds"/>
    <property type="gene ID" value="G29441"/>
</dbReference>
<keyword evidence="1" id="KW-0479">Metal-binding</keyword>
<evidence type="ECO:0000313" key="4">
    <source>
        <dbReference type="EnsemblMetazoa" id="G29441.1:cds"/>
    </source>
</evidence>
<dbReference type="Gene3D" id="2.120.10.30">
    <property type="entry name" value="TolB, C-terminal domain"/>
    <property type="match status" value="1"/>
</dbReference>
<name>A0A8W8LWI4_MAGGI</name>
<dbReference type="GO" id="GO:0061630">
    <property type="term" value="F:ubiquitin protein ligase activity"/>
    <property type="evidence" value="ECO:0007669"/>
    <property type="project" value="TreeGrafter"/>
</dbReference>
<dbReference type="SUPFAM" id="SSF101898">
    <property type="entry name" value="NHL repeat"/>
    <property type="match status" value="1"/>
</dbReference>
<dbReference type="PROSITE" id="PS50119">
    <property type="entry name" value="ZF_BBOX"/>
    <property type="match status" value="2"/>
</dbReference>
<dbReference type="Proteomes" id="UP000005408">
    <property type="component" value="Unassembled WGS sequence"/>
</dbReference>
<dbReference type="CDD" id="cd19756">
    <property type="entry name" value="Bbox2"/>
    <property type="match status" value="1"/>
</dbReference>
<dbReference type="SUPFAM" id="SSF57845">
    <property type="entry name" value="B-box zinc-binding domain"/>
    <property type="match status" value="1"/>
</dbReference>
<evidence type="ECO:0000313" key="5">
    <source>
        <dbReference type="Proteomes" id="UP000005408"/>
    </source>
</evidence>
<dbReference type="InterPro" id="IPR000315">
    <property type="entry name" value="Znf_B-box"/>
</dbReference>
<feature type="coiled-coil region" evidence="2">
    <location>
        <begin position="160"/>
        <end position="205"/>
    </location>
</feature>
<keyword evidence="2" id="KW-0175">Coiled coil</keyword>
<dbReference type="Pfam" id="PF00643">
    <property type="entry name" value="zf-B_box"/>
    <property type="match status" value="2"/>
</dbReference>
<sequence length="551" mass="62780">MASPETDQCQHFVECDLCQKPVSFFCRRCGSNLCDACVPVHLRLKSKTGHDVVDYGSRSDDHTNFCDSHPKNNCSAYCKTCDAPICMLCISLTHKSHELSDLSDRIEQLLNVITRENDRLQSNKRVIEAVLYQTSEHLSSLPSFYNQRKERVTTLGEEWHKQIEKTVITLRQKLDEMQKEHEAILQKQKKELEDMVRKVDEINRKATTLRYSKNVMEMQTLVAEIENPEILSEFSNYTLPTFRECKIDANYMQTYFEHADKMQGQMISFLEKKFKEKCFSGRKILNSPKIISALDTGFPADKVCKNRLYDMAVTDDNKVWMGGHSKELKLFDLQGNLHHTVSITCKGLYLCMYNKQVVYSDIKSKAVKRLSLTGTEATMFTTGDWFPRGITSTSSGNLLVCLDKDGVSKVVRYSSTGTVLQEIQYDSHCQPLYKEATYITENINGDIIVTDWKKNAVIVVDELGIFRYSYVGRDNYFVVSSVATDSDGQVIVTDYGGNRIHMLDIGGQFLRYVIPEGGVKRPRAICILGNGEMLVGGNLDGVAKRIRYLKE</sequence>
<keyword evidence="1" id="KW-0862">Zinc</keyword>
<dbReference type="Gene3D" id="3.30.160.60">
    <property type="entry name" value="Classic Zinc Finger"/>
    <property type="match status" value="1"/>
</dbReference>
<dbReference type="SMART" id="SM00336">
    <property type="entry name" value="BBOX"/>
    <property type="match status" value="2"/>
</dbReference>
<dbReference type="PANTHER" id="PTHR25462:SF296">
    <property type="entry name" value="MEIOTIC P26, ISOFORM F"/>
    <property type="match status" value="1"/>
</dbReference>